<reference evidence="3 4" key="1">
    <citation type="submission" date="2024-09" db="EMBL/GenBank/DDBJ databases">
        <title>Floridaenema gen nov. (Aerosakkonemataceae, Aerosakkonematales ord. nov., Cyanobacteria) from benthic tropical and subtropical fresh waters, with the description of four new species.</title>
        <authorList>
            <person name="Moretto J.A."/>
            <person name="Berthold D.E."/>
            <person name="Lefler F.W."/>
            <person name="Huang I.-S."/>
            <person name="Laughinghouse H. IV."/>
        </authorList>
    </citation>
    <scope>NUCLEOTIDE SEQUENCE [LARGE SCALE GENOMIC DNA]</scope>
    <source>
        <strain evidence="3 4">BLCC-F167</strain>
    </source>
</reference>
<name>A0ABV4WNB7_9CYAN</name>
<evidence type="ECO:0000259" key="2">
    <source>
        <dbReference type="Pfam" id="PF12158"/>
    </source>
</evidence>
<dbReference type="Pfam" id="PF12158">
    <property type="entry name" value="DUF3592"/>
    <property type="match status" value="1"/>
</dbReference>
<keyword evidence="1" id="KW-0472">Membrane</keyword>
<dbReference type="RefSeq" id="WP_413278963.1">
    <property type="nucleotide sequence ID" value="NZ_JBHFNT010000161.1"/>
</dbReference>
<feature type="domain" description="DUF3592" evidence="2">
    <location>
        <begin position="42"/>
        <end position="126"/>
    </location>
</feature>
<proteinExistence type="predicted"/>
<feature type="transmembrane region" description="Helical" evidence="1">
    <location>
        <begin position="159"/>
        <end position="178"/>
    </location>
</feature>
<keyword evidence="4" id="KW-1185">Reference proteome</keyword>
<gene>
    <name evidence="3" type="ORF">ACE1CA_18795</name>
</gene>
<organism evidence="3 4">
    <name type="scientific">Floridaenema evergladense BLCC-F167</name>
    <dbReference type="NCBI Taxonomy" id="3153639"/>
    <lineage>
        <taxon>Bacteria</taxon>
        <taxon>Bacillati</taxon>
        <taxon>Cyanobacteriota</taxon>
        <taxon>Cyanophyceae</taxon>
        <taxon>Oscillatoriophycideae</taxon>
        <taxon>Aerosakkonematales</taxon>
        <taxon>Aerosakkonemataceae</taxon>
        <taxon>Floridanema</taxon>
        <taxon>Floridanema evergladense</taxon>
    </lineage>
</organism>
<dbReference type="EMBL" id="JBHFNT010000161">
    <property type="protein sequence ID" value="MFB2836586.1"/>
    <property type="molecule type" value="Genomic_DNA"/>
</dbReference>
<sequence length="196" mass="22619">MDKLLGELFLLLIFFAVEFGLLWYGFRAAKKSIEASNWPSVVGTITKMSLRENSDGDGTTYKVKVEYLYSVMDQTYTSSRLAFGYDWYSNNRRKHQNIFNKLEYVQSVKVRYNPQAPAISTLSFGIHKSIRLMLFFAIGLPIIILTSQLSLIVKSDVTSFISQLTFYSWIGILIWMLFQPDKVLLNNIEVVSYHQP</sequence>
<protein>
    <submittedName>
        <fullName evidence="3">DUF3592 domain-containing protein</fullName>
    </submittedName>
</protein>
<evidence type="ECO:0000256" key="1">
    <source>
        <dbReference type="SAM" id="Phobius"/>
    </source>
</evidence>
<accession>A0ABV4WNB7</accession>
<feature type="transmembrane region" description="Helical" evidence="1">
    <location>
        <begin position="6"/>
        <end position="26"/>
    </location>
</feature>
<evidence type="ECO:0000313" key="3">
    <source>
        <dbReference type="EMBL" id="MFB2836586.1"/>
    </source>
</evidence>
<comment type="caution">
    <text evidence="3">The sequence shown here is derived from an EMBL/GenBank/DDBJ whole genome shotgun (WGS) entry which is preliminary data.</text>
</comment>
<dbReference type="Proteomes" id="UP001576780">
    <property type="component" value="Unassembled WGS sequence"/>
</dbReference>
<evidence type="ECO:0000313" key="4">
    <source>
        <dbReference type="Proteomes" id="UP001576780"/>
    </source>
</evidence>
<dbReference type="InterPro" id="IPR021994">
    <property type="entry name" value="DUF3592"/>
</dbReference>
<keyword evidence="1" id="KW-0812">Transmembrane</keyword>
<feature type="transmembrane region" description="Helical" evidence="1">
    <location>
        <begin position="132"/>
        <end position="153"/>
    </location>
</feature>
<keyword evidence="1" id="KW-1133">Transmembrane helix</keyword>